<feature type="domain" description="VWFA" evidence="1">
    <location>
        <begin position="5"/>
        <end position="179"/>
    </location>
</feature>
<dbReference type="InterPro" id="IPR002035">
    <property type="entry name" value="VWF_A"/>
</dbReference>
<proteinExistence type="predicted"/>
<keyword evidence="3" id="KW-1185">Reference proteome</keyword>
<name>A0A8J8G874_9FLAO</name>
<dbReference type="RefSeq" id="WP_173779825.1">
    <property type="nucleotide sequence ID" value="NZ_JABSNO010000018.1"/>
</dbReference>
<evidence type="ECO:0000313" key="3">
    <source>
        <dbReference type="Proteomes" id="UP000610746"/>
    </source>
</evidence>
<dbReference type="InterPro" id="IPR036465">
    <property type="entry name" value="vWFA_dom_sf"/>
</dbReference>
<organism evidence="2 3">
    <name type="scientific">Frigoriflavimonas asaccharolytica</name>
    <dbReference type="NCBI Taxonomy" id="2735899"/>
    <lineage>
        <taxon>Bacteria</taxon>
        <taxon>Pseudomonadati</taxon>
        <taxon>Bacteroidota</taxon>
        <taxon>Flavobacteriia</taxon>
        <taxon>Flavobacteriales</taxon>
        <taxon>Weeksellaceae</taxon>
        <taxon>Frigoriflavimonas</taxon>
    </lineage>
</organism>
<dbReference type="SMART" id="SM00327">
    <property type="entry name" value="VWA"/>
    <property type="match status" value="1"/>
</dbReference>
<dbReference type="Proteomes" id="UP000610746">
    <property type="component" value="Unassembled WGS sequence"/>
</dbReference>
<gene>
    <name evidence="2" type="ORF">HNQ03_002340</name>
</gene>
<dbReference type="Gene3D" id="3.40.50.410">
    <property type="entry name" value="von Willebrand factor, type A domain"/>
    <property type="match status" value="1"/>
</dbReference>
<dbReference type="InterPro" id="IPR028274">
    <property type="entry name" value="TerY-C"/>
</dbReference>
<accession>A0A8J8G874</accession>
<dbReference type="Pfam" id="PF15616">
    <property type="entry name" value="TerY_C"/>
    <property type="match status" value="1"/>
</dbReference>
<evidence type="ECO:0000313" key="2">
    <source>
        <dbReference type="EMBL" id="NRS93253.1"/>
    </source>
</evidence>
<reference evidence="2" key="1">
    <citation type="submission" date="2020-05" db="EMBL/GenBank/DDBJ databases">
        <title>Genomic Encyclopedia of Type Strains, Phase IV (KMG-V): Genome sequencing to study the core and pangenomes of soil and plant-associated prokaryotes.</title>
        <authorList>
            <person name="Whitman W."/>
        </authorList>
    </citation>
    <scope>NUCLEOTIDE SEQUENCE</scope>
    <source>
        <strain evidence="2">16F</strain>
    </source>
</reference>
<sequence>MRRLPIYFLLDVSESMVGEPIEQVQDGIATIIKELKTDPYALETVWISIIGFAGKSKVIMPLQDVISFYPPKIPIGSGTSLSKGLEQLMNSLDKDIVKTTYERKGDWKPIVFLFTDGIPTDDTENAIQRWNENYRKKCNLIVISVGDNTNINLLGRLTDQVLLFNNTDANSYKEFFKWVTASIKLTSEKIDTGNSDGINLSKMDSKVVEEIDVTKKHSLPDNNFVVLNGKCTTNDKLYLMKFKKTLQESRVPGFDTRYYKIEGAYKIDENAYQEYSDGGISGSKISSEEIQGNPSCPSCGNGVALATCQCGGIHCISGEGAAKCPWCGNEGHYGMAEGGFDINRTLG</sequence>
<evidence type="ECO:0000259" key="1">
    <source>
        <dbReference type="PROSITE" id="PS50234"/>
    </source>
</evidence>
<dbReference type="SUPFAM" id="SSF53300">
    <property type="entry name" value="vWA-like"/>
    <property type="match status" value="1"/>
</dbReference>
<comment type="caution">
    <text evidence="2">The sequence shown here is derived from an EMBL/GenBank/DDBJ whole genome shotgun (WGS) entry which is preliminary data.</text>
</comment>
<dbReference type="PROSITE" id="PS50234">
    <property type="entry name" value="VWFA"/>
    <property type="match status" value="1"/>
</dbReference>
<dbReference type="AlphaFoldDB" id="A0A8J8G874"/>
<dbReference type="EMBL" id="JABSNO010000018">
    <property type="protein sequence ID" value="NRS93253.1"/>
    <property type="molecule type" value="Genomic_DNA"/>
</dbReference>
<dbReference type="Pfam" id="PF00092">
    <property type="entry name" value="VWA"/>
    <property type="match status" value="1"/>
</dbReference>
<protein>
    <submittedName>
        <fullName evidence="2">Uncharacterized protein YegL</fullName>
    </submittedName>
</protein>